<organism evidence="5 6">
    <name type="scientific">Eimeria praecox</name>
    <dbReference type="NCBI Taxonomy" id="51316"/>
    <lineage>
        <taxon>Eukaryota</taxon>
        <taxon>Sar</taxon>
        <taxon>Alveolata</taxon>
        <taxon>Apicomplexa</taxon>
        <taxon>Conoidasida</taxon>
        <taxon>Coccidia</taxon>
        <taxon>Eucoccidiorida</taxon>
        <taxon>Eimeriorina</taxon>
        <taxon>Eimeriidae</taxon>
        <taxon>Eimeria</taxon>
    </lineage>
</organism>
<evidence type="ECO:0000256" key="2">
    <source>
        <dbReference type="ARBA" id="ARBA00022801"/>
    </source>
</evidence>
<dbReference type="OrthoDB" id="201213at2759"/>
<dbReference type="GO" id="GO:0004045">
    <property type="term" value="F:peptidyl-tRNA hydrolase activity"/>
    <property type="evidence" value="ECO:0007669"/>
    <property type="project" value="UniProtKB-EC"/>
</dbReference>
<dbReference type="Gene3D" id="3.40.1490.10">
    <property type="entry name" value="Bit1"/>
    <property type="match status" value="1"/>
</dbReference>
<dbReference type="Pfam" id="PF01981">
    <property type="entry name" value="PTH2"/>
    <property type="match status" value="1"/>
</dbReference>
<keyword evidence="2" id="KW-0378">Hydrolase</keyword>
<reference evidence="5" key="1">
    <citation type="submission" date="2013-10" db="EMBL/GenBank/DDBJ databases">
        <title>Genomic analysis of the causative agents of coccidiosis in chickens.</title>
        <authorList>
            <person name="Reid A.J."/>
            <person name="Blake D."/>
            <person name="Billington K."/>
            <person name="Browne H."/>
            <person name="Dunn M."/>
            <person name="Hung S."/>
            <person name="Kawahara F."/>
            <person name="Miranda-Saavedra D."/>
            <person name="Mourier T."/>
            <person name="Nagra H."/>
            <person name="Otto T.D."/>
            <person name="Rawlings N."/>
            <person name="Sanchez A."/>
            <person name="Sanders M."/>
            <person name="Subramaniam C."/>
            <person name="Tay Y."/>
            <person name="Dear P."/>
            <person name="Doerig C."/>
            <person name="Gruber A."/>
            <person name="Parkinson J."/>
            <person name="Shirley M."/>
            <person name="Wan K.L."/>
            <person name="Berriman M."/>
            <person name="Tomley F."/>
            <person name="Pain A."/>
        </authorList>
    </citation>
    <scope>NUCLEOTIDE SEQUENCE [LARGE SCALE GENOMIC DNA]</scope>
    <source>
        <strain evidence="5">Houghton</strain>
    </source>
</reference>
<dbReference type="EC" id="3.1.1.29" evidence="1"/>
<evidence type="ECO:0000256" key="1">
    <source>
        <dbReference type="ARBA" id="ARBA00013260"/>
    </source>
</evidence>
<name>U6GXA4_9EIME</name>
<dbReference type="InterPro" id="IPR002833">
    <property type="entry name" value="PTH2"/>
</dbReference>
<evidence type="ECO:0000313" key="5">
    <source>
        <dbReference type="EMBL" id="CDI84901.1"/>
    </source>
</evidence>
<evidence type="ECO:0000313" key="6">
    <source>
        <dbReference type="Proteomes" id="UP000018201"/>
    </source>
</evidence>
<dbReference type="InterPro" id="IPR023476">
    <property type="entry name" value="Pep_tRNA_hydro_II_dom_sf"/>
</dbReference>
<comment type="catalytic activity">
    <reaction evidence="3">
        <text>an N-acyl-L-alpha-aminoacyl-tRNA + H2O = an N-acyl-L-amino acid + a tRNA + H(+)</text>
        <dbReference type="Rhea" id="RHEA:54448"/>
        <dbReference type="Rhea" id="RHEA-COMP:10123"/>
        <dbReference type="Rhea" id="RHEA-COMP:13883"/>
        <dbReference type="ChEBI" id="CHEBI:15377"/>
        <dbReference type="ChEBI" id="CHEBI:15378"/>
        <dbReference type="ChEBI" id="CHEBI:59874"/>
        <dbReference type="ChEBI" id="CHEBI:78442"/>
        <dbReference type="ChEBI" id="CHEBI:138191"/>
        <dbReference type="EC" id="3.1.1.29"/>
    </reaction>
</comment>
<keyword evidence="6" id="KW-1185">Reference proteome</keyword>
<reference evidence="5" key="2">
    <citation type="submission" date="2013-10" db="EMBL/GenBank/DDBJ databases">
        <authorList>
            <person name="Aslett M."/>
        </authorList>
    </citation>
    <scope>NUCLEOTIDE SEQUENCE [LARGE SCALE GENOMIC DNA]</scope>
    <source>
        <strain evidence="5">Houghton</strain>
    </source>
</reference>
<dbReference type="Proteomes" id="UP000018201">
    <property type="component" value="Unassembled WGS sequence"/>
</dbReference>
<sequence>MLKPDNPPTENAPADAPAVGTSSSGESDPLVQYVVVRRDLASALQWPLGAVVAQACHAAVDALGLAMDQSKDEAQNYLAQGSSMRTVVLQVSDECELLKLRDKLVKNQIFHKLWQEEPEKIPTALASVPIRKSAGKVFKGLKLLS</sequence>
<dbReference type="InterPro" id="IPR042237">
    <property type="entry name" value="PTRHD1"/>
</dbReference>
<dbReference type="PANTHER" id="PTHR46194:SF1">
    <property type="entry name" value="PEPTIDYL-TRNA HYDROLASE PTRHD1-RELATED"/>
    <property type="match status" value="1"/>
</dbReference>
<dbReference type="EMBL" id="HG693150">
    <property type="protein sequence ID" value="CDI84901.1"/>
    <property type="molecule type" value="Genomic_DNA"/>
</dbReference>
<feature type="region of interest" description="Disordered" evidence="4">
    <location>
        <begin position="1"/>
        <end position="26"/>
    </location>
</feature>
<accession>U6GXA4</accession>
<gene>
    <name evidence="5" type="ORF">EPH_0048790</name>
</gene>
<dbReference type="AlphaFoldDB" id="U6GXA4"/>
<evidence type="ECO:0000256" key="3">
    <source>
        <dbReference type="ARBA" id="ARBA00048707"/>
    </source>
</evidence>
<dbReference type="PANTHER" id="PTHR46194">
    <property type="entry name" value="PEPTIDYL-TRNA HYDROLASE PTRHD1-RELATED"/>
    <property type="match status" value="1"/>
</dbReference>
<dbReference type="VEuPathDB" id="ToxoDB:EPH_0048790"/>
<evidence type="ECO:0000256" key="4">
    <source>
        <dbReference type="SAM" id="MobiDB-lite"/>
    </source>
</evidence>
<proteinExistence type="predicted"/>
<dbReference type="SUPFAM" id="SSF102462">
    <property type="entry name" value="Peptidyl-tRNA hydrolase II"/>
    <property type="match status" value="1"/>
</dbReference>
<protein>
    <recommendedName>
        <fullName evidence="1">peptidyl-tRNA hydrolase</fullName>
        <ecNumber evidence="1">3.1.1.29</ecNumber>
    </recommendedName>
</protein>